<reference evidence="2" key="2">
    <citation type="submission" date="2023-05" db="EMBL/GenBank/DDBJ databases">
        <authorList>
            <consortium name="Lawrence Berkeley National Laboratory"/>
            <person name="Steindorff A."/>
            <person name="Hensen N."/>
            <person name="Bonometti L."/>
            <person name="Westerberg I."/>
            <person name="Brannstrom I.O."/>
            <person name="Guillou S."/>
            <person name="Cros-Aarteil S."/>
            <person name="Calhoun S."/>
            <person name="Haridas S."/>
            <person name="Kuo A."/>
            <person name="Mondo S."/>
            <person name="Pangilinan J."/>
            <person name="Riley R."/>
            <person name="Labutti K."/>
            <person name="Andreopoulos B."/>
            <person name="Lipzen A."/>
            <person name="Chen C."/>
            <person name="Yanf M."/>
            <person name="Daum C."/>
            <person name="Ng V."/>
            <person name="Clum A."/>
            <person name="Ohm R."/>
            <person name="Martin F."/>
            <person name="Silar P."/>
            <person name="Natvig D."/>
            <person name="Lalanne C."/>
            <person name="Gautier V."/>
            <person name="Ament-Velasquez S.L."/>
            <person name="Kruys A."/>
            <person name="Hutchinson M.I."/>
            <person name="Powell A.J."/>
            <person name="Barry K."/>
            <person name="Miller A.N."/>
            <person name="Grigoriev I.V."/>
            <person name="Debuchy R."/>
            <person name="Gladieux P."/>
            <person name="Thoren M.H."/>
            <person name="Johannesson H."/>
        </authorList>
    </citation>
    <scope>NUCLEOTIDE SEQUENCE</scope>
    <source>
        <strain evidence="2">CBS 141.50</strain>
    </source>
</reference>
<dbReference type="Proteomes" id="UP001302676">
    <property type="component" value="Unassembled WGS sequence"/>
</dbReference>
<proteinExistence type="predicted"/>
<evidence type="ECO:0000313" key="3">
    <source>
        <dbReference type="Proteomes" id="UP001302676"/>
    </source>
</evidence>
<dbReference type="AlphaFoldDB" id="A0AAN6ZLE6"/>
<dbReference type="GeneID" id="87820934"/>
<gene>
    <name evidence="2" type="ORF">C8A04DRAFT_38706</name>
</gene>
<keyword evidence="3" id="KW-1185">Reference proteome</keyword>
<accession>A0AAN6ZLE6</accession>
<reference evidence="2" key="1">
    <citation type="journal article" date="2023" name="Mol. Phylogenet. Evol.">
        <title>Genome-scale phylogeny and comparative genomics of the fungal order Sordariales.</title>
        <authorList>
            <person name="Hensen N."/>
            <person name="Bonometti L."/>
            <person name="Westerberg I."/>
            <person name="Brannstrom I.O."/>
            <person name="Guillou S."/>
            <person name="Cros-Aarteil S."/>
            <person name="Calhoun S."/>
            <person name="Haridas S."/>
            <person name="Kuo A."/>
            <person name="Mondo S."/>
            <person name="Pangilinan J."/>
            <person name="Riley R."/>
            <person name="LaButti K."/>
            <person name="Andreopoulos B."/>
            <person name="Lipzen A."/>
            <person name="Chen C."/>
            <person name="Yan M."/>
            <person name="Daum C."/>
            <person name="Ng V."/>
            <person name="Clum A."/>
            <person name="Steindorff A."/>
            <person name="Ohm R.A."/>
            <person name="Martin F."/>
            <person name="Silar P."/>
            <person name="Natvig D.O."/>
            <person name="Lalanne C."/>
            <person name="Gautier V."/>
            <person name="Ament-Velasquez S.L."/>
            <person name="Kruys A."/>
            <person name="Hutchinson M.I."/>
            <person name="Powell A.J."/>
            <person name="Barry K."/>
            <person name="Miller A.N."/>
            <person name="Grigoriev I.V."/>
            <person name="Debuchy R."/>
            <person name="Gladieux P."/>
            <person name="Hiltunen Thoren M."/>
            <person name="Johannesson H."/>
        </authorList>
    </citation>
    <scope>NUCLEOTIDE SEQUENCE</scope>
    <source>
        <strain evidence="2">CBS 141.50</strain>
    </source>
</reference>
<feature type="region of interest" description="Disordered" evidence="1">
    <location>
        <begin position="222"/>
        <end position="245"/>
    </location>
</feature>
<dbReference type="RefSeq" id="XP_062635295.1">
    <property type="nucleotide sequence ID" value="XM_062784321.1"/>
</dbReference>
<organism evidence="2 3">
    <name type="scientific">Dichotomopilus funicola</name>
    <dbReference type="NCBI Taxonomy" id="1934379"/>
    <lineage>
        <taxon>Eukaryota</taxon>
        <taxon>Fungi</taxon>
        <taxon>Dikarya</taxon>
        <taxon>Ascomycota</taxon>
        <taxon>Pezizomycotina</taxon>
        <taxon>Sordariomycetes</taxon>
        <taxon>Sordariomycetidae</taxon>
        <taxon>Sordariales</taxon>
        <taxon>Chaetomiaceae</taxon>
        <taxon>Dichotomopilus</taxon>
    </lineage>
</organism>
<comment type="caution">
    <text evidence="2">The sequence shown here is derived from an EMBL/GenBank/DDBJ whole genome shotgun (WGS) entry which is preliminary data.</text>
</comment>
<protein>
    <submittedName>
        <fullName evidence="2">Uncharacterized protein</fullName>
    </submittedName>
</protein>
<dbReference type="EMBL" id="MU853604">
    <property type="protein sequence ID" value="KAK4141924.1"/>
    <property type="molecule type" value="Genomic_DNA"/>
</dbReference>
<name>A0AAN6ZLE6_9PEZI</name>
<sequence>MNPRLAILQKQNLRRQSSLESILDFQPEAPLNPAVRDRARHRFYQVVGEFEGSAGDSGDNSNTRNTGGRPCYVRSRLIRQTYDHALSHISQDNFLRAFFSLLELPMDGADEPLDKGIRARFFGFADYLFNNSFLPFKASPKKAPQPTPAFHSAVQQIELRGAGFVRTKSEYLPSGVFDCNKTVERFKDAGNTAQDEEGHPLKGQEFEAMEVAHILPHSLTRLRPHTSSPFSKGLGLSSGRSASQW</sequence>
<evidence type="ECO:0000313" key="2">
    <source>
        <dbReference type="EMBL" id="KAK4141924.1"/>
    </source>
</evidence>
<evidence type="ECO:0000256" key="1">
    <source>
        <dbReference type="SAM" id="MobiDB-lite"/>
    </source>
</evidence>